<dbReference type="SUPFAM" id="SSF52980">
    <property type="entry name" value="Restriction endonuclease-like"/>
    <property type="match status" value="1"/>
</dbReference>
<reference evidence="3" key="1">
    <citation type="submission" date="2016-07" db="EMBL/GenBank/DDBJ databases">
        <authorList>
            <person name="Florea S."/>
            <person name="Webb J.S."/>
            <person name="Jaromczyk J."/>
            <person name="Schardl C.L."/>
        </authorList>
    </citation>
    <scope>NUCLEOTIDE SEQUENCE [LARGE SCALE GENOMIC DNA]</scope>
    <source>
        <strain evidence="3">1YdBTEX2</strain>
    </source>
</reference>
<dbReference type="GO" id="GO:0009307">
    <property type="term" value="P:DNA restriction-modification system"/>
    <property type="evidence" value="ECO:0007669"/>
    <property type="project" value="InterPro"/>
</dbReference>
<accession>A0A1D3K6Y1</accession>
<gene>
    <name evidence="2" type="ORF">PVE_R1G6126</name>
</gene>
<evidence type="ECO:0000313" key="2">
    <source>
        <dbReference type="EMBL" id="SBW84005.1"/>
    </source>
</evidence>
<evidence type="ECO:0000313" key="3">
    <source>
        <dbReference type="Proteomes" id="UP000245431"/>
    </source>
</evidence>
<dbReference type="InterPro" id="IPR011856">
    <property type="entry name" value="tRNA_endonuc-like_dom_sf"/>
</dbReference>
<dbReference type="Pfam" id="PF04471">
    <property type="entry name" value="Mrr_cat"/>
    <property type="match status" value="1"/>
</dbReference>
<proteinExistence type="predicted"/>
<dbReference type="InterPro" id="IPR011335">
    <property type="entry name" value="Restrct_endonuc-II-like"/>
</dbReference>
<protein>
    <recommendedName>
        <fullName evidence="1">Restriction endonuclease type IV Mrr domain-containing protein</fullName>
    </recommendedName>
</protein>
<name>A0A1D3K6Y1_PSEVE</name>
<sequence length="380" mass="41962">MNASGFMHKYYDWAAFEIFIKELYEEDGNVVVERDVTETDRYGAKRQTDVKITHRARFSTFITLVECKRWKDPISRDRVDVLASSIEALGANKGAIFTTTGFEAGAIAYAKGKGIDLFLVRDLTAAEWGLPGREIVLHLHVNSAVFVNIKFDAVAIPLIKKPPTSLELHASLSKEMALDPDLDLFSIETGRRGPNLVGILADAHEAILHHLGKSVGVLENGDDMILEIIAPCEIDLSQTEFRQLRLDSAAVEVNKIGFALCAHIHQATIKIDRGIDLDFALMIESHVSDKRMVARRKNNSAEISFEVTNILSDQTTPNEDIFKNGSLARVQCSPYVGINKVKATRTGLTEDTLKIVVETEGAKPQLSLSVVRCKTGVSQS</sequence>
<dbReference type="InterPro" id="IPR007560">
    <property type="entry name" value="Restrct_endonuc_IV_Mrr"/>
</dbReference>
<dbReference type="EMBL" id="LT599583">
    <property type="protein sequence ID" value="SBW84005.1"/>
    <property type="molecule type" value="Genomic_DNA"/>
</dbReference>
<dbReference type="AlphaFoldDB" id="A0A1D3K6Y1"/>
<dbReference type="GO" id="GO:0004519">
    <property type="term" value="F:endonuclease activity"/>
    <property type="evidence" value="ECO:0007669"/>
    <property type="project" value="InterPro"/>
</dbReference>
<dbReference type="Proteomes" id="UP000245431">
    <property type="component" value="Chromosome PVE_r1"/>
</dbReference>
<dbReference type="Gene3D" id="3.40.1350.10">
    <property type="match status" value="1"/>
</dbReference>
<organism evidence="2 3">
    <name type="scientific">Pseudomonas veronii 1YdBTEX2</name>
    <dbReference type="NCBI Taxonomy" id="1295141"/>
    <lineage>
        <taxon>Bacteria</taxon>
        <taxon>Pseudomonadati</taxon>
        <taxon>Pseudomonadota</taxon>
        <taxon>Gammaproteobacteria</taxon>
        <taxon>Pseudomonadales</taxon>
        <taxon>Pseudomonadaceae</taxon>
        <taxon>Pseudomonas</taxon>
    </lineage>
</organism>
<feature type="domain" description="Restriction endonuclease type IV Mrr" evidence="1">
    <location>
        <begin position="12"/>
        <end position="122"/>
    </location>
</feature>
<evidence type="ECO:0000259" key="1">
    <source>
        <dbReference type="Pfam" id="PF04471"/>
    </source>
</evidence>
<dbReference type="GO" id="GO:0003677">
    <property type="term" value="F:DNA binding"/>
    <property type="evidence" value="ECO:0007669"/>
    <property type="project" value="InterPro"/>
</dbReference>
<dbReference type="RefSeq" id="WP_152480497.1">
    <property type="nucleotide sequence ID" value="NZ_AOUH01000037.1"/>
</dbReference>